<dbReference type="PANTHER" id="PTHR10272:SF0">
    <property type="entry name" value="PLATELET-ACTIVATING FACTOR ACETYLHYDROLASE"/>
    <property type="match status" value="1"/>
</dbReference>
<keyword evidence="2" id="KW-0442">Lipid degradation</keyword>
<feature type="domain" description="AB hydrolase-1" evidence="5">
    <location>
        <begin position="81"/>
        <end position="233"/>
    </location>
</feature>
<proteinExistence type="predicted"/>
<dbReference type="RefSeq" id="WP_027508304.1">
    <property type="nucleotide sequence ID" value="NZ_CP104143.1"/>
</dbReference>
<feature type="signal peptide" evidence="4">
    <location>
        <begin position="1"/>
        <end position="21"/>
    </location>
</feature>
<evidence type="ECO:0000313" key="7">
    <source>
        <dbReference type="EMBL" id="UWU12875.1"/>
    </source>
</evidence>
<evidence type="ECO:0000256" key="2">
    <source>
        <dbReference type="ARBA" id="ARBA00022963"/>
    </source>
</evidence>
<dbReference type="STRING" id="1041146.GCA_000427985_02662"/>
<keyword evidence="6" id="KW-0449">Lipoprotein</keyword>
<dbReference type="PIRSF" id="PIRSF031982">
    <property type="entry name" value="UCP031982_abhydr"/>
    <property type="match status" value="1"/>
</dbReference>
<dbReference type="Proteomes" id="UP001060123">
    <property type="component" value="Chromosome"/>
</dbReference>
<evidence type="ECO:0000313" key="8">
    <source>
        <dbReference type="Proteomes" id="UP000232164"/>
    </source>
</evidence>
<protein>
    <submittedName>
        <fullName evidence="7">Alpha/beta fold hydrolase</fullName>
    </submittedName>
    <submittedName>
        <fullName evidence="6">Lipoprotein signal peptide</fullName>
    </submittedName>
</protein>
<evidence type="ECO:0000256" key="1">
    <source>
        <dbReference type="ARBA" id="ARBA00022801"/>
    </source>
</evidence>
<feature type="chain" id="PRO_5014618435" evidence="4">
    <location>
        <begin position="22"/>
        <end position="353"/>
    </location>
</feature>
<name>A0A2N0D588_RHISU</name>
<sequence>MLKFMPFIALLVSFSAQSAFAAVGFREMTLPDTEGDRPIHVSIWYPTDTDREPVLLGETPAFSGQPVVKGAEARTGPHPLVLLSHGYGGSWRNLAWLASELARKGYVIAAPDHPGTTTFDMRPPEAVMLWKRPRDLSLVIDALLSRRELTGGIAIDRIAAIGHSLGGWTVIELAGGRFDANDIMKNCMARFGSLYCKIFKALGVGRDAASTAAMGADLSDRRIRAVVMLDLGPGRGLTPQSLASVRVPALVLGAAEDVDKETASKADIAATNKDSAYLAQYLPSATTSYALVPGSLHFSFMQPCKPGAAALIEEEARGESIVCKDGQGADRSTIHRQIANMIVAFLQRALPTR</sequence>
<dbReference type="InterPro" id="IPR000073">
    <property type="entry name" value="AB_hydrolase_1"/>
</dbReference>
<dbReference type="GO" id="GO:0003847">
    <property type="term" value="F:1-alkyl-2-acetylglycerophosphocholine esterase activity"/>
    <property type="evidence" value="ECO:0007669"/>
    <property type="project" value="TreeGrafter"/>
</dbReference>
<dbReference type="InterPro" id="IPR029058">
    <property type="entry name" value="AB_hydrolase_fold"/>
</dbReference>
<reference evidence="7" key="3">
    <citation type="submission" date="2022-09" db="EMBL/GenBank/DDBJ databases">
        <title>Australian commercial rhizobial inoculants.</title>
        <authorList>
            <person name="Kohlmeier M.G."/>
            <person name="O'Hara G.W."/>
            <person name="Colombi E."/>
            <person name="Ramsay J.P."/>
            <person name="Terpolilli J."/>
        </authorList>
    </citation>
    <scope>NUCLEOTIDE SEQUENCE</scope>
    <source>
        <strain evidence="7">WSM1592</strain>
    </source>
</reference>
<keyword evidence="9" id="KW-1185">Reference proteome</keyword>
<keyword evidence="4" id="KW-0732">Signal</keyword>
<evidence type="ECO:0000259" key="5">
    <source>
        <dbReference type="Pfam" id="PF12697"/>
    </source>
</evidence>
<keyword evidence="1 7" id="KW-0378">Hydrolase</keyword>
<dbReference type="Proteomes" id="UP000232164">
    <property type="component" value="Unassembled WGS sequence"/>
</dbReference>
<evidence type="ECO:0000313" key="6">
    <source>
        <dbReference type="EMBL" id="PKA41263.1"/>
    </source>
</evidence>
<evidence type="ECO:0000313" key="9">
    <source>
        <dbReference type="Proteomes" id="UP001060123"/>
    </source>
</evidence>
<dbReference type="EMBL" id="CP104143">
    <property type="protein sequence ID" value="UWU12875.1"/>
    <property type="molecule type" value="Genomic_DNA"/>
</dbReference>
<dbReference type="InterPro" id="IPR016986">
    <property type="entry name" value="UCP031982_abhydr"/>
</dbReference>
<evidence type="ECO:0000256" key="4">
    <source>
        <dbReference type="SAM" id="SignalP"/>
    </source>
</evidence>
<dbReference type="Gene3D" id="3.40.50.1820">
    <property type="entry name" value="alpha/beta hydrolase"/>
    <property type="match status" value="1"/>
</dbReference>
<dbReference type="GO" id="GO:0016042">
    <property type="term" value="P:lipid catabolic process"/>
    <property type="evidence" value="ECO:0007669"/>
    <property type="project" value="UniProtKB-KW"/>
</dbReference>
<dbReference type="AlphaFoldDB" id="A0A2N0D588"/>
<reference evidence="6 8" key="2">
    <citation type="submission" date="2017-12" db="EMBL/GenBank/DDBJ databases">
        <title>Genome sequence of Rhizobium sullae HCNT1 isolated from Sulla coronaria nodules and featuring peculiar denitrification phenotypes.</title>
        <authorList>
            <person name="De Diego-Diaz B."/>
            <person name="Treu L."/>
            <person name="Campanaro S."/>
            <person name="Da Silva Duarte V."/>
            <person name="Basaglia M."/>
            <person name="Favaro L."/>
            <person name="Casella S."/>
            <person name="Squartini A."/>
        </authorList>
    </citation>
    <scope>NUCLEOTIDE SEQUENCE [LARGE SCALE GENOMIC DNA]</scope>
    <source>
        <strain evidence="6 8">HCNT1</strain>
    </source>
</reference>
<keyword evidence="3" id="KW-0443">Lipid metabolism</keyword>
<accession>A0A2N0D588</accession>
<gene>
    <name evidence="6" type="ORF">CWR43_23925</name>
    <name evidence="7" type="ORF">N2599_11905</name>
</gene>
<evidence type="ECO:0000256" key="3">
    <source>
        <dbReference type="ARBA" id="ARBA00023098"/>
    </source>
</evidence>
<dbReference type="SUPFAM" id="SSF53474">
    <property type="entry name" value="alpha/beta-Hydrolases"/>
    <property type="match status" value="1"/>
</dbReference>
<dbReference type="EMBL" id="PIQN01000019">
    <property type="protein sequence ID" value="PKA41263.1"/>
    <property type="molecule type" value="Genomic_DNA"/>
</dbReference>
<organism evidence="6 8">
    <name type="scientific">Rhizobium sullae</name>
    <name type="common">Rhizobium hedysari</name>
    <dbReference type="NCBI Taxonomy" id="50338"/>
    <lineage>
        <taxon>Bacteria</taxon>
        <taxon>Pseudomonadati</taxon>
        <taxon>Pseudomonadota</taxon>
        <taxon>Alphaproteobacteria</taxon>
        <taxon>Hyphomicrobiales</taxon>
        <taxon>Rhizobiaceae</taxon>
        <taxon>Rhizobium/Agrobacterium group</taxon>
        <taxon>Rhizobium</taxon>
    </lineage>
</organism>
<dbReference type="PANTHER" id="PTHR10272">
    <property type="entry name" value="PLATELET-ACTIVATING FACTOR ACETYLHYDROLASE"/>
    <property type="match status" value="1"/>
</dbReference>
<dbReference type="Pfam" id="PF12697">
    <property type="entry name" value="Abhydrolase_6"/>
    <property type="match status" value="1"/>
</dbReference>
<reference evidence="6 8" key="1">
    <citation type="submission" date="2017-11" db="EMBL/GenBank/DDBJ databases">
        <authorList>
            <person name="Han C.G."/>
        </authorList>
    </citation>
    <scope>NUCLEOTIDE SEQUENCE [LARGE SCALE GENOMIC DNA]</scope>
    <source>
        <strain evidence="6 8">HCNT1</strain>
    </source>
</reference>